<dbReference type="Proteomes" id="UP000184533">
    <property type="component" value="Unassembled WGS sequence"/>
</dbReference>
<organism evidence="1 2">
    <name type="scientific">Devosia limi DSM 17137</name>
    <dbReference type="NCBI Taxonomy" id="1121477"/>
    <lineage>
        <taxon>Bacteria</taxon>
        <taxon>Pseudomonadati</taxon>
        <taxon>Pseudomonadota</taxon>
        <taxon>Alphaproteobacteria</taxon>
        <taxon>Hyphomicrobiales</taxon>
        <taxon>Devosiaceae</taxon>
        <taxon>Devosia</taxon>
    </lineage>
</organism>
<dbReference type="AlphaFoldDB" id="A0A1M4SG94"/>
<protein>
    <submittedName>
        <fullName evidence="1">Uncharacterized protein</fullName>
    </submittedName>
</protein>
<evidence type="ECO:0000313" key="2">
    <source>
        <dbReference type="Proteomes" id="UP000184533"/>
    </source>
</evidence>
<proteinExistence type="predicted"/>
<name>A0A1M4SG94_9HYPH</name>
<sequence length="41" mass="4915">MGARIAMKRLAKGNYHAEVSRYWRVWLDHRDYPGERRVPAT</sequence>
<evidence type="ECO:0000313" key="1">
    <source>
        <dbReference type="EMBL" id="SHE31284.1"/>
    </source>
</evidence>
<gene>
    <name evidence="1" type="ORF">SAMN02745223_00034</name>
</gene>
<accession>A0A1M4SG94</accession>
<dbReference type="EMBL" id="FQVC01000001">
    <property type="protein sequence ID" value="SHE31284.1"/>
    <property type="molecule type" value="Genomic_DNA"/>
</dbReference>
<reference evidence="1 2" key="1">
    <citation type="submission" date="2016-11" db="EMBL/GenBank/DDBJ databases">
        <authorList>
            <person name="Jaros S."/>
            <person name="Januszkiewicz K."/>
            <person name="Wedrychowicz H."/>
        </authorList>
    </citation>
    <scope>NUCLEOTIDE SEQUENCE [LARGE SCALE GENOMIC DNA]</scope>
    <source>
        <strain evidence="1 2">DSM 17137</strain>
    </source>
</reference>